<gene>
    <name evidence="1" type="ORF">L1987_02818</name>
</gene>
<accession>A0ACB9K8Z7</accession>
<comment type="caution">
    <text evidence="1">The sequence shown here is derived from an EMBL/GenBank/DDBJ whole genome shotgun (WGS) entry which is preliminary data.</text>
</comment>
<proteinExistence type="predicted"/>
<evidence type="ECO:0000313" key="2">
    <source>
        <dbReference type="Proteomes" id="UP001056120"/>
    </source>
</evidence>
<dbReference type="EMBL" id="CM042018">
    <property type="protein sequence ID" value="KAI3828709.1"/>
    <property type="molecule type" value="Genomic_DNA"/>
</dbReference>
<protein>
    <submittedName>
        <fullName evidence="1">Uncharacterized protein</fullName>
    </submittedName>
</protein>
<keyword evidence="2" id="KW-1185">Reference proteome</keyword>
<organism evidence="1 2">
    <name type="scientific">Smallanthus sonchifolius</name>
    <dbReference type="NCBI Taxonomy" id="185202"/>
    <lineage>
        <taxon>Eukaryota</taxon>
        <taxon>Viridiplantae</taxon>
        <taxon>Streptophyta</taxon>
        <taxon>Embryophyta</taxon>
        <taxon>Tracheophyta</taxon>
        <taxon>Spermatophyta</taxon>
        <taxon>Magnoliopsida</taxon>
        <taxon>eudicotyledons</taxon>
        <taxon>Gunneridae</taxon>
        <taxon>Pentapetalae</taxon>
        <taxon>asterids</taxon>
        <taxon>campanulids</taxon>
        <taxon>Asterales</taxon>
        <taxon>Asteraceae</taxon>
        <taxon>Asteroideae</taxon>
        <taxon>Heliantheae alliance</taxon>
        <taxon>Millerieae</taxon>
        <taxon>Smallanthus</taxon>
    </lineage>
</organism>
<dbReference type="Proteomes" id="UP001056120">
    <property type="component" value="Linkage Group LG01"/>
</dbReference>
<reference evidence="2" key="1">
    <citation type="journal article" date="2022" name="Mol. Ecol. Resour.">
        <title>The genomes of chicory, endive, great burdock and yacon provide insights into Asteraceae palaeo-polyploidization history and plant inulin production.</title>
        <authorList>
            <person name="Fan W."/>
            <person name="Wang S."/>
            <person name="Wang H."/>
            <person name="Wang A."/>
            <person name="Jiang F."/>
            <person name="Liu H."/>
            <person name="Zhao H."/>
            <person name="Xu D."/>
            <person name="Zhang Y."/>
        </authorList>
    </citation>
    <scope>NUCLEOTIDE SEQUENCE [LARGE SCALE GENOMIC DNA]</scope>
    <source>
        <strain evidence="2">cv. Yunnan</strain>
    </source>
</reference>
<name>A0ACB9K8Z7_9ASTR</name>
<evidence type="ECO:0000313" key="1">
    <source>
        <dbReference type="EMBL" id="KAI3828709.1"/>
    </source>
</evidence>
<sequence>MCWKAHYERLPITVRPEIYDAGDGGRGAVVDAEAYYAHRKNQGGALLLEVQGEKRIIPVSSLHDNPNDRIKWMPIYHEDNECIGKVQLSITSTDETTHLKMYSDEDDNEPFGKQGSSLHTRTHYSEDVSEKEHLETEDMQVEDPTSKMAIVMKQISFYGLLFCCFSISRLYNEYLKPGFIVSLIVHTTEEEMIYRKWSLLTGPAVLFSGIAGAVVVVDFIFRKQPQDQLTKTPMNKQELMHAAK</sequence>
<reference evidence="1 2" key="2">
    <citation type="journal article" date="2022" name="Mol. Ecol. Resour.">
        <title>The genomes of chicory, endive, great burdock and yacon provide insights into Asteraceae paleo-polyploidization history and plant inulin production.</title>
        <authorList>
            <person name="Fan W."/>
            <person name="Wang S."/>
            <person name="Wang H."/>
            <person name="Wang A."/>
            <person name="Jiang F."/>
            <person name="Liu H."/>
            <person name="Zhao H."/>
            <person name="Xu D."/>
            <person name="Zhang Y."/>
        </authorList>
    </citation>
    <scope>NUCLEOTIDE SEQUENCE [LARGE SCALE GENOMIC DNA]</scope>
    <source>
        <strain evidence="2">cv. Yunnan</strain>
        <tissue evidence="1">Leaves</tissue>
    </source>
</reference>